<dbReference type="SUPFAM" id="SSF47384">
    <property type="entry name" value="Homodimeric domain of signal transducing histidine kinase"/>
    <property type="match status" value="1"/>
</dbReference>
<evidence type="ECO:0000256" key="4">
    <source>
        <dbReference type="ARBA" id="ARBA00022679"/>
    </source>
</evidence>
<protein>
    <recommendedName>
        <fullName evidence="10">Sensory/regulatory protein RpfC</fullName>
        <ecNumber evidence="2">2.7.13.3</ecNumber>
    </recommendedName>
</protein>
<evidence type="ECO:0000256" key="5">
    <source>
        <dbReference type="ARBA" id="ARBA00022741"/>
    </source>
</evidence>
<dbReference type="PROSITE" id="PS51257">
    <property type="entry name" value="PROKAR_LIPOPROTEIN"/>
    <property type="match status" value="1"/>
</dbReference>
<evidence type="ECO:0000256" key="3">
    <source>
        <dbReference type="ARBA" id="ARBA00022553"/>
    </source>
</evidence>
<keyword evidence="13" id="KW-0812">Transmembrane</keyword>
<dbReference type="Gene3D" id="3.30.565.10">
    <property type="entry name" value="Histidine kinase-like ATPase, C-terminal domain"/>
    <property type="match status" value="1"/>
</dbReference>
<proteinExistence type="predicted"/>
<evidence type="ECO:0000256" key="13">
    <source>
        <dbReference type="SAM" id="Phobius"/>
    </source>
</evidence>
<dbReference type="Pfam" id="PF02518">
    <property type="entry name" value="HATPase_c"/>
    <property type="match status" value="1"/>
</dbReference>
<dbReference type="FunFam" id="3.30.565.10:FF:000010">
    <property type="entry name" value="Sensor histidine kinase RcsC"/>
    <property type="match status" value="1"/>
</dbReference>
<dbReference type="CDD" id="cd17546">
    <property type="entry name" value="REC_hyHK_CKI1_RcsC-like"/>
    <property type="match status" value="1"/>
</dbReference>
<keyword evidence="13" id="KW-0472">Membrane</keyword>
<dbReference type="EC" id="2.7.13.3" evidence="2"/>
<keyword evidence="7" id="KW-0067">ATP-binding</keyword>
<dbReference type="SUPFAM" id="SSF52172">
    <property type="entry name" value="CheY-like"/>
    <property type="match status" value="1"/>
</dbReference>
<dbReference type="Gene3D" id="3.40.50.2300">
    <property type="match status" value="1"/>
</dbReference>
<keyword evidence="5" id="KW-0547">Nucleotide-binding</keyword>
<dbReference type="InterPro" id="IPR001789">
    <property type="entry name" value="Sig_transdc_resp-reg_receiver"/>
</dbReference>
<sequence>MQPVSRHNFRSISKELTGTLIFSLVLIACAAFALNYFVATQKAKRELNQKADEYIAALTDLLTIPLWTLDRETINVIGKTYIQSEFVSQLTIDSDNISLSLTSERPNTQSEISRQGNVIYSGELLGSVGISMTSSYYRALYKQLFWSSSITVLIILVLIFFLTEGLSRQFINKPLRQFIDLVNAYAAGNQQAFTQQVPYHEFQPLISVLKKMGETISSHHTHLETLVQQRTQQLKKQTLELQDAKEIAETANQVKSAFFANISHELRTPMNSILGFAQLLSRDASLNDAQREKLGIVTRSGEHLLSLISDVLDMSKIEAGRLSVTLQSFDLWQTLTTIDEMMHIRAENKGIELRVIREAHVPQYITSDEKKLRQVLLNLLSNGIKFTQEGGVELRVKLLDSPEAFTARILFEIEDSGVGIAPEEMKTIFDPFGRTQYSHHHTEGAGLGLAISREFAQLMGGDIHVSSIPGKGSLFSFDIQATIAEAGELQTTSHTQRVIGLAPDQDDVRILVVEDILESRILLTELLKSIGFKVQDAENGYIALQCWERWRPQLIWMDMRMPVMDGYEATQRIRAAEVRQALPHTPIIALTASSFEDERAEILAIGCDDFLGKPFRENALFEMMGKYLGVRYVYQKSGGAHAVRDRPTSPLQSGMTELTHDMLAELPSEILDNLEQAADRSSMKQIALIIDDIRLHTPVIADALADLADDFRYDDILRVLRDVKRTDL</sequence>
<dbReference type="CDD" id="cd00082">
    <property type="entry name" value="HisKA"/>
    <property type="match status" value="1"/>
</dbReference>
<dbReference type="InterPro" id="IPR036890">
    <property type="entry name" value="HATPase_C_sf"/>
</dbReference>
<feature type="transmembrane region" description="Helical" evidence="13">
    <location>
        <begin position="144"/>
        <end position="163"/>
    </location>
</feature>
<keyword evidence="6 16" id="KW-0418">Kinase</keyword>
<dbReference type="Proteomes" id="UP000229740">
    <property type="component" value="Unassembled WGS sequence"/>
</dbReference>
<organism evidence="16 17">
    <name type="scientific">candidate division KSB3 bacterium</name>
    <dbReference type="NCBI Taxonomy" id="2044937"/>
    <lineage>
        <taxon>Bacteria</taxon>
        <taxon>candidate division KSB3</taxon>
    </lineage>
</organism>
<evidence type="ECO:0000256" key="1">
    <source>
        <dbReference type="ARBA" id="ARBA00000085"/>
    </source>
</evidence>
<keyword evidence="13" id="KW-1133">Transmembrane helix</keyword>
<feature type="coiled-coil region" evidence="12">
    <location>
        <begin position="227"/>
        <end position="254"/>
    </location>
</feature>
<feature type="domain" description="Histidine kinase" evidence="14">
    <location>
        <begin position="261"/>
        <end position="483"/>
    </location>
</feature>
<keyword evidence="8" id="KW-0902">Two-component regulatory system</keyword>
<evidence type="ECO:0000313" key="16">
    <source>
        <dbReference type="EMBL" id="PID57053.1"/>
    </source>
</evidence>
<dbReference type="SMART" id="SM00388">
    <property type="entry name" value="HisKA"/>
    <property type="match status" value="1"/>
</dbReference>
<evidence type="ECO:0000313" key="17">
    <source>
        <dbReference type="Proteomes" id="UP000229740"/>
    </source>
</evidence>
<dbReference type="Pfam" id="PF00512">
    <property type="entry name" value="HisKA"/>
    <property type="match status" value="1"/>
</dbReference>
<evidence type="ECO:0000256" key="12">
    <source>
        <dbReference type="SAM" id="Coils"/>
    </source>
</evidence>
<dbReference type="InterPro" id="IPR003594">
    <property type="entry name" value="HATPase_dom"/>
</dbReference>
<feature type="modified residue" description="4-aspartylphosphate" evidence="11">
    <location>
        <position position="558"/>
    </location>
</feature>
<dbReference type="PROSITE" id="PS50110">
    <property type="entry name" value="RESPONSE_REGULATORY"/>
    <property type="match status" value="1"/>
</dbReference>
<comment type="catalytic activity">
    <reaction evidence="1">
        <text>ATP + protein L-histidine = ADP + protein N-phospho-L-histidine.</text>
        <dbReference type="EC" id="2.7.13.3"/>
    </reaction>
</comment>
<evidence type="ECO:0000259" key="15">
    <source>
        <dbReference type="PROSITE" id="PS50110"/>
    </source>
</evidence>
<evidence type="ECO:0000256" key="7">
    <source>
        <dbReference type="ARBA" id="ARBA00022840"/>
    </source>
</evidence>
<reference evidence="16 17" key="1">
    <citation type="submission" date="2017-10" db="EMBL/GenBank/DDBJ databases">
        <title>Novel microbial diversity and functional potential in the marine mammal oral microbiome.</title>
        <authorList>
            <person name="Dudek N.K."/>
            <person name="Sun C.L."/>
            <person name="Burstein D."/>
            <person name="Kantor R.S."/>
            <person name="Aliaga Goltsman D.S."/>
            <person name="Bik E.M."/>
            <person name="Thomas B.C."/>
            <person name="Banfield J.F."/>
            <person name="Relman D.A."/>
        </authorList>
    </citation>
    <scope>NUCLEOTIDE SEQUENCE [LARGE SCALE GENOMIC DNA]</scope>
    <source>
        <strain evidence="16">DOLZORAL124_49_17</strain>
    </source>
</reference>
<dbReference type="PRINTS" id="PR00344">
    <property type="entry name" value="BCTRLSENSOR"/>
</dbReference>
<feature type="domain" description="Response regulatory" evidence="15">
    <location>
        <begin position="509"/>
        <end position="628"/>
    </location>
</feature>
<evidence type="ECO:0000256" key="8">
    <source>
        <dbReference type="ARBA" id="ARBA00023012"/>
    </source>
</evidence>
<comment type="caution">
    <text evidence="16">The sequence shown here is derived from an EMBL/GenBank/DDBJ whole genome shotgun (WGS) entry which is preliminary data.</text>
</comment>
<dbReference type="PANTHER" id="PTHR45339:SF1">
    <property type="entry name" value="HYBRID SIGNAL TRANSDUCTION HISTIDINE KINASE J"/>
    <property type="match status" value="1"/>
</dbReference>
<dbReference type="InterPro" id="IPR004358">
    <property type="entry name" value="Sig_transdc_His_kin-like_C"/>
</dbReference>
<dbReference type="PANTHER" id="PTHR45339">
    <property type="entry name" value="HYBRID SIGNAL TRANSDUCTION HISTIDINE KINASE J"/>
    <property type="match status" value="1"/>
</dbReference>
<dbReference type="SMART" id="SM00448">
    <property type="entry name" value="REC"/>
    <property type="match status" value="1"/>
</dbReference>
<dbReference type="PROSITE" id="PS50109">
    <property type="entry name" value="HIS_KIN"/>
    <property type="match status" value="1"/>
</dbReference>
<dbReference type="EMBL" id="PDPS01000029">
    <property type="protein sequence ID" value="PID57053.1"/>
    <property type="molecule type" value="Genomic_DNA"/>
</dbReference>
<dbReference type="InterPro" id="IPR005467">
    <property type="entry name" value="His_kinase_dom"/>
</dbReference>
<dbReference type="InterPro" id="IPR011006">
    <property type="entry name" value="CheY-like_superfamily"/>
</dbReference>
<dbReference type="SMART" id="SM00387">
    <property type="entry name" value="HATPase_c"/>
    <property type="match status" value="1"/>
</dbReference>
<dbReference type="SUPFAM" id="SSF55874">
    <property type="entry name" value="ATPase domain of HSP90 chaperone/DNA topoisomerase II/histidine kinase"/>
    <property type="match status" value="1"/>
</dbReference>
<dbReference type="InterPro" id="IPR003661">
    <property type="entry name" value="HisK_dim/P_dom"/>
</dbReference>
<evidence type="ECO:0000259" key="14">
    <source>
        <dbReference type="PROSITE" id="PS50109"/>
    </source>
</evidence>
<feature type="transmembrane region" description="Helical" evidence="13">
    <location>
        <begin position="20"/>
        <end position="39"/>
    </location>
</feature>
<comment type="subunit">
    <text evidence="9">At low DSF concentrations, interacts with RpfF.</text>
</comment>
<dbReference type="GO" id="GO:0005524">
    <property type="term" value="F:ATP binding"/>
    <property type="evidence" value="ECO:0007669"/>
    <property type="project" value="UniProtKB-KW"/>
</dbReference>
<dbReference type="Pfam" id="PF00072">
    <property type="entry name" value="Response_reg"/>
    <property type="match status" value="1"/>
</dbReference>
<dbReference type="AlphaFoldDB" id="A0A2G6E4Q0"/>
<dbReference type="Gene3D" id="1.10.287.130">
    <property type="match status" value="1"/>
</dbReference>
<dbReference type="InterPro" id="IPR036097">
    <property type="entry name" value="HisK_dim/P_sf"/>
</dbReference>
<accession>A0A2G6E4Q0</accession>
<dbReference type="CDD" id="cd16922">
    <property type="entry name" value="HATPase_EvgS-ArcB-TorS-like"/>
    <property type="match status" value="1"/>
</dbReference>
<keyword evidence="12" id="KW-0175">Coiled coil</keyword>
<evidence type="ECO:0000256" key="9">
    <source>
        <dbReference type="ARBA" id="ARBA00064003"/>
    </source>
</evidence>
<evidence type="ECO:0000256" key="11">
    <source>
        <dbReference type="PROSITE-ProRule" id="PRU00169"/>
    </source>
</evidence>
<dbReference type="GO" id="GO:0000155">
    <property type="term" value="F:phosphorelay sensor kinase activity"/>
    <property type="evidence" value="ECO:0007669"/>
    <property type="project" value="InterPro"/>
</dbReference>
<keyword evidence="3 11" id="KW-0597">Phosphoprotein</keyword>
<evidence type="ECO:0000256" key="10">
    <source>
        <dbReference type="ARBA" id="ARBA00068150"/>
    </source>
</evidence>
<gene>
    <name evidence="16" type="ORF">CSB45_09050</name>
</gene>
<dbReference type="FunFam" id="1.10.287.130:FF:000002">
    <property type="entry name" value="Two-component osmosensing histidine kinase"/>
    <property type="match status" value="1"/>
</dbReference>
<keyword evidence="4" id="KW-0808">Transferase</keyword>
<evidence type="ECO:0000256" key="2">
    <source>
        <dbReference type="ARBA" id="ARBA00012438"/>
    </source>
</evidence>
<name>A0A2G6E4Q0_9BACT</name>
<evidence type="ECO:0000256" key="6">
    <source>
        <dbReference type="ARBA" id="ARBA00022777"/>
    </source>
</evidence>